<dbReference type="AlphaFoldDB" id="A0A6M3JVE3"/>
<reference evidence="2" key="1">
    <citation type="submission" date="2020-03" db="EMBL/GenBank/DDBJ databases">
        <title>The deep terrestrial virosphere.</title>
        <authorList>
            <person name="Holmfeldt K."/>
            <person name="Nilsson E."/>
            <person name="Simone D."/>
            <person name="Lopez-Fernandez M."/>
            <person name="Wu X."/>
            <person name="de Brujin I."/>
            <person name="Lundin D."/>
            <person name="Andersson A."/>
            <person name="Bertilsson S."/>
            <person name="Dopson M."/>
        </authorList>
    </citation>
    <scope>NUCLEOTIDE SEQUENCE</scope>
    <source>
        <strain evidence="2">MM415A02667</strain>
    </source>
</reference>
<protein>
    <submittedName>
        <fullName evidence="2">Putative terminase</fullName>
    </submittedName>
</protein>
<sequence>MPKNETYEHKQAFMVYYRMGDKRSIRGCAKLVGRTPDTIMKWKRDFDWENRVVELAAKGVSLEALPAPQIVLHKKDSETPMQKDLRGVIEVLKRAVMSGMVPDPERPGEFIPIFKITTMKEFSAAVKSYRECVETYHKLLRVDNETGRGGKEDRLIDLMHTLLEMGLDKGASIALLKGTGIPVPQSKPGGDIRTPGSVSEGDFEEVNNTGDQDPGRSGGVCGGTGIDDSGVEGELPEPGAPIPLSYFIETGD</sequence>
<feature type="region of interest" description="Disordered" evidence="1">
    <location>
        <begin position="182"/>
        <end position="252"/>
    </location>
</feature>
<organism evidence="2">
    <name type="scientific">viral metagenome</name>
    <dbReference type="NCBI Taxonomy" id="1070528"/>
    <lineage>
        <taxon>unclassified sequences</taxon>
        <taxon>metagenomes</taxon>
        <taxon>organismal metagenomes</taxon>
    </lineage>
</organism>
<feature type="compositionally biased region" description="Gly residues" evidence="1">
    <location>
        <begin position="216"/>
        <end position="225"/>
    </location>
</feature>
<evidence type="ECO:0000256" key="1">
    <source>
        <dbReference type="SAM" id="MobiDB-lite"/>
    </source>
</evidence>
<evidence type="ECO:0000313" key="2">
    <source>
        <dbReference type="EMBL" id="QJA72627.1"/>
    </source>
</evidence>
<proteinExistence type="predicted"/>
<accession>A0A6M3JVE3</accession>
<name>A0A6M3JVE3_9ZZZZ</name>
<gene>
    <name evidence="2" type="ORF">MM415A02667_0010</name>
</gene>
<dbReference type="EMBL" id="MT141966">
    <property type="protein sequence ID" value="QJA72627.1"/>
    <property type="molecule type" value="Genomic_DNA"/>
</dbReference>